<name>A0ABR3YPI7_9PEZI</name>
<keyword evidence="2" id="KW-0560">Oxidoreductase</keyword>
<evidence type="ECO:0000256" key="2">
    <source>
        <dbReference type="ARBA" id="ARBA00023002"/>
    </source>
</evidence>
<proteinExistence type="inferred from homology"/>
<dbReference type="EMBL" id="JAWCUI010000064">
    <property type="protein sequence ID" value="KAL1890230.1"/>
    <property type="molecule type" value="Genomic_DNA"/>
</dbReference>
<dbReference type="InterPro" id="IPR036291">
    <property type="entry name" value="NAD(P)-bd_dom_sf"/>
</dbReference>
<evidence type="ECO:0000256" key="1">
    <source>
        <dbReference type="ARBA" id="ARBA00006484"/>
    </source>
</evidence>
<dbReference type="PANTHER" id="PTHR24320:SF274">
    <property type="entry name" value="CHAIN DEHYDROGENASE, PUTATIVE (AFU_ORTHOLOGUE AFUA_4G00440)-RELATED"/>
    <property type="match status" value="1"/>
</dbReference>
<organism evidence="3 4">
    <name type="scientific">Sporothrix stenoceras</name>
    <dbReference type="NCBI Taxonomy" id="5173"/>
    <lineage>
        <taxon>Eukaryota</taxon>
        <taxon>Fungi</taxon>
        <taxon>Dikarya</taxon>
        <taxon>Ascomycota</taxon>
        <taxon>Pezizomycotina</taxon>
        <taxon>Sordariomycetes</taxon>
        <taxon>Sordariomycetidae</taxon>
        <taxon>Ophiostomatales</taxon>
        <taxon>Ophiostomataceae</taxon>
        <taxon>Sporothrix</taxon>
    </lineage>
</organism>
<dbReference type="InterPro" id="IPR002347">
    <property type="entry name" value="SDR_fam"/>
</dbReference>
<gene>
    <name evidence="3" type="ORF">Sste5346_008384</name>
</gene>
<dbReference type="Proteomes" id="UP001583186">
    <property type="component" value="Unassembled WGS sequence"/>
</dbReference>
<reference evidence="3 4" key="1">
    <citation type="journal article" date="2024" name="IMA Fungus">
        <title>IMA Genome - F19 : A genome assembly and annotation guide to empower mycologists, including annotated draft genome sequences of Ceratocystis pirilliformis, Diaporthe australafricana, Fusarium ophioides, Paecilomyces lecythidis, and Sporothrix stenoceras.</title>
        <authorList>
            <person name="Aylward J."/>
            <person name="Wilson A.M."/>
            <person name="Visagie C.M."/>
            <person name="Spraker J."/>
            <person name="Barnes I."/>
            <person name="Buitendag C."/>
            <person name="Ceriani C."/>
            <person name="Del Mar Angel L."/>
            <person name="du Plessis D."/>
            <person name="Fuchs T."/>
            <person name="Gasser K."/>
            <person name="Kramer D."/>
            <person name="Li W."/>
            <person name="Munsamy K."/>
            <person name="Piso A."/>
            <person name="Price J.L."/>
            <person name="Sonnekus B."/>
            <person name="Thomas C."/>
            <person name="van der Nest A."/>
            <person name="van Dijk A."/>
            <person name="van Heerden A."/>
            <person name="van Vuuren N."/>
            <person name="Yilmaz N."/>
            <person name="Duong T.A."/>
            <person name="van der Merwe N.A."/>
            <person name="Wingfield M.J."/>
            <person name="Wingfield B.D."/>
        </authorList>
    </citation>
    <scope>NUCLEOTIDE SEQUENCE [LARGE SCALE GENOMIC DNA]</scope>
    <source>
        <strain evidence="3 4">CMW 5346</strain>
    </source>
</reference>
<accession>A0ABR3YPI7</accession>
<sequence length="276" mass="29754">MARIFITGSGDGIGLLTAQRLIAEGHHVVMHARNDQRARETEAACPGAAAILVGDLTSFNETVALAEQAQAFLKKEGAGARYDAVIHNAGVYRGQDNAVCKDTKYPRLFVVNTLAPYILSVSMTDPLPRRLIYISSSVHNSGQRNFAEMPLKVTYPDSKLYVVTLAKAFARRWAKGLNISVSADPGWVPTKLGGKSAPDSIEDSVATYKTLIFGTGEAAGQNEDVSGKYFLKSQVTQAHAMTDDKALQDELIAKLAELSGVPMVDVERGREINVST</sequence>
<protein>
    <recommendedName>
        <fullName evidence="5">Short chain dehydrogenase</fullName>
    </recommendedName>
</protein>
<keyword evidence="4" id="KW-1185">Reference proteome</keyword>
<comment type="caution">
    <text evidence="3">The sequence shown here is derived from an EMBL/GenBank/DDBJ whole genome shotgun (WGS) entry which is preliminary data.</text>
</comment>
<evidence type="ECO:0000313" key="3">
    <source>
        <dbReference type="EMBL" id="KAL1890230.1"/>
    </source>
</evidence>
<dbReference type="Pfam" id="PF00106">
    <property type="entry name" value="adh_short"/>
    <property type="match status" value="1"/>
</dbReference>
<evidence type="ECO:0008006" key="5">
    <source>
        <dbReference type="Google" id="ProtNLM"/>
    </source>
</evidence>
<evidence type="ECO:0000313" key="4">
    <source>
        <dbReference type="Proteomes" id="UP001583186"/>
    </source>
</evidence>
<dbReference type="Gene3D" id="3.40.50.720">
    <property type="entry name" value="NAD(P)-binding Rossmann-like Domain"/>
    <property type="match status" value="1"/>
</dbReference>
<dbReference type="PANTHER" id="PTHR24320">
    <property type="entry name" value="RETINOL DEHYDROGENASE"/>
    <property type="match status" value="1"/>
</dbReference>
<dbReference type="SUPFAM" id="SSF51735">
    <property type="entry name" value="NAD(P)-binding Rossmann-fold domains"/>
    <property type="match status" value="1"/>
</dbReference>
<comment type="similarity">
    <text evidence="1">Belongs to the short-chain dehydrogenases/reductases (SDR) family.</text>
</comment>
<dbReference type="PRINTS" id="PR00081">
    <property type="entry name" value="GDHRDH"/>
</dbReference>